<evidence type="ECO:0000313" key="3">
    <source>
        <dbReference type="EMBL" id="KAJ2744341.1"/>
    </source>
</evidence>
<evidence type="ECO:0000313" key="4">
    <source>
        <dbReference type="Proteomes" id="UP001140011"/>
    </source>
</evidence>
<feature type="compositionally biased region" description="Low complexity" evidence="2">
    <location>
        <begin position="136"/>
        <end position="160"/>
    </location>
</feature>
<comment type="caution">
    <text evidence="3">The sequence shown here is derived from an EMBL/GenBank/DDBJ whole genome shotgun (WGS) entry which is preliminary data.</text>
</comment>
<name>A0A9W8GQC6_9FUNG</name>
<feature type="non-terminal residue" evidence="3">
    <location>
        <position position="437"/>
    </location>
</feature>
<proteinExistence type="predicted"/>
<accession>A0A9W8GQC6</accession>
<dbReference type="Proteomes" id="UP001140011">
    <property type="component" value="Unassembled WGS sequence"/>
</dbReference>
<organism evidence="3 4">
    <name type="scientific">Coemansia pectinata</name>
    <dbReference type="NCBI Taxonomy" id="1052879"/>
    <lineage>
        <taxon>Eukaryota</taxon>
        <taxon>Fungi</taxon>
        <taxon>Fungi incertae sedis</taxon>
        <taxon>Zoopagomycota</taxon>
        <taxon>Kickxellomycotina</taxon>
        <taxon>Kickxellomycetes</taxon>
        <taxon>Kickxellales</taxon>
        <taxon>Kickxellaceae</taxon>
        <taxon>Coemansia</taxon>
    </lineage>
</organism>
<evidence type="ECO:0000256" key="1">
    <source>
        <dbReference type="SAM" id="Coils"/>
    </source>
</evidence>
<gene>
    <name evidence="3" type="ORF">GGI19_006607</name>
</gene>
<keyword evidence="4" id="KW-1185">Reference proteome</keyword>
<dbReference type="OrthoDB" id="5545077at2759"/>
<dbReference type="EMBL" id="JANBUH010001560">
    <property type="protein sequence ID" value="KAJ2744341.1"/>
    <property type="molecule type" value="Genomic_DNA"/>
</dbReference>
<reference evidence="3" key="1">
    <citation type="submission" date="2022-07" db="EMBL/GenBank/DDBJ databases">
        <title>Phylogenomic reconstructions and comparative analyses of Kickxellomycotina fungi.</title>
        <authorList>
            <person name="Reynolds N.K."/>
            <person name="Stajich J.E."/>
            <person name="Barry K."/>
            <person name="Grigoriev I.V."/>
            <person name="Crous P."/>
            <person name="Smith M.E."/>
        </authorList>
    </citation>
    <scope>NUCLEOTIDE SEQUENCE</scope>
    <source>
        <strain evidence="3">BCRC 34297</strain>
    </source>
</reference>
<feature type="region of interest" description="Disordered" evidence="2">
    <location>
        <begin position="130"/>
        <end position="220"/>
    </location>
</feature>
<feature type="compositionally biased region" description="Low complexity" evidence="2">
    <location>
        <begin position="206"/>
        <end position="216"/>
    </location>
</feature>
<sequence length="437" mass="46705">MDDNNNVPEVPAASRIERLEFSLELANEMLVERRKAMARRDATIANLQSASNEQQRTIAEQRRTIAERDHTIAEQRGTIAELERANVEKQHTIDDQRRVFIELSCKLNDETCSLATHAQLAAAMGAPVARPPVGVPPGDDVAQGNGTVQGDGATDDAASGDGDDDLNNTASGADDALTNAASGADDDDLVDAASGTDDTTADDDTGAATTDDAASGADDDAPADEIAVSLHVAKRRRLSQRGLEYMHPFVLIGHDVLAAISKHAIRRPLIPAGVDPQEFRPSLAGLEPFTFSMPQRMRAGLSGLAGLHLLRRSDVDLATLRTNGLQQLGVAERPGAVVLGPRLCYVLVTLCGIPLAKMSGLVLNKVFETITAKSLGELMVATRHGVGRMTEADICNLVRDWVQNLCTYITRDGGVESSLEAATLCNDYYTAECNKSR</sequence>
<feature type="coiled-coil region" evidence="1">
    <location>
        <begin position="44"/>
        <end position="99"/>
    </location>
</feature>
<protein>
    <submittedName>
        <fullName evidence="3">Uncharacterized protein</fullName>
    </submittedName>
</protein>
<keyword evidence="1" id="KW-0175">Coiled coil</keyword>
<evidence type="ECO:0000256" key="2">
    <source>
        <dbReference type="SAM" id="MobiDB-lite"/>
    </source>
</evidence>
<dbReference type="AlphaFoldDB" id="A0A9W8GQC6"/>